<keyword evidence="2" id="KW-1185">Reference proteome</keyword>
<organism evidence="1 2">
    <name type="scientific">Caerostris darwini</name>
    <dbReference type="NCBI Taxonomy" id="1538125"/>
    <lineage>
        <taxon>Eukaryota</taxon>
        <taxon>Metazoa</taxon>
        <taxon>Ecdysozoa</taxon>
        <taxon>Arthropoda</taxon>
        <taxon>Chelicerata</taxon>
        <taxon>Arachnida</taxon>
        <taxon>Araneae</taxon>
        <taxon>Araneomorphae</taxon>
        <taxon>Entelegynae</taxon>
        <taxon>Araneoidea</taxon>
        <taxon>Araneidae</taxon>
        <taxon>Caerostris</taxon>
    </lineage>
</organism>
<dbReference type="AlphaFoldDB" id="A0AAV4W398"/>
<proteinExistence type="predicted"/>
<protein>
    <submittedName>
        <fullName evidence="1">Uncharacterized protein</fullName>
    </submittedName>
</protein>
<dbReference type="EMBL" id="BPLQ01014084">
    <property type="protein sequence ID" value="GIY77230.1"/>
    <property type="molecule type" value="Genomic_DNA"/>
</dbReference>
<dbReference type="Proteomes" id="UP001054837">
    <property type="component" value="Unassembled WGS sequence"/>
</dbReference>
<name>A0AAV4W398_9ARAC</name>
<evidence type="ECO:0000313" key="1">
    <source>
        <dbReference type="EMBL" id="GIY77230.1"/>
    </source>
</evidence>
<gene>
    <name evidence="1" type="ORF">CDAR_198761</name>
</gene>
<evidence type="ECO:0000313" key="2">
    <source>
        <dbReference type="Proteomes" id="UP001054837"/>
    </source>
</evidence>
<accession>A0AAV4W398</accession>
<reference evidence="1 2" key="1">
    <citation type="submission" date="2021-06" db="EMBL/GenBank/DDBJ databases">
        <title>Caerostris darwini draft genome.</title>
        <authorList>
            <person name="Kono N."/>
            <person name="Arakawa K."/>
        </authorList>
    </citation>
    <scope>NUCLEOTIDE SEQUENCE [LARGE SCALE GENOMIC DNA]</scope>
</reference>
<comment type="caution">
    <text evidence="1">The sequence shown here is derived from an EMBL/GenBank/DDBJ whole genome shotgun (WGS) entry which is preliminary data.</text>
</comment>
<sequence>MLSPKLNSFLANGSLTKIKQQPATFISPFTTTTLLTPPCVSPELNSFLANGSLTKIKQQRATFISPFATTTLLTPPYVSPQVNNRNYHSNAKQQQLLKMFLQQINTKQMSLP</sequence>